<feature type="chain" id="PRO_5020846922" description="Reelin domain-containing protein" evidence="2">
    <location>
        <begin position="21"/>
        <end position="183"/>
    </location>
</feature>
<dbReference type="CDD" id="cd08544">
    <property type="entry name" value="Reeler"/>
    <property type="match status" value="1"/>
</dbReference>
<evidence type="ECO:0000313" key="4">
    <source>
        <dbReference type="EMBL" id="TMS32247.1"/>
    </source>
</evidence>
<feature type="domain" description="Reelin" evidence="3">
    <location>
        <begin position="9"/>
        <end position="183"/>
    </location>
</feature>
<reference evidence="4 5" key="1">
    <citation type="journal article" date="2015" name="Genome Biol.">
        <title>Comparative genomics of Steinernema reveals deeply conserved gene regulatory networks.</title>
        <authorList>
            <person name="Dillman A.R."/>
            <person name="Macchietto M."/>
            <person name="Porter C.F."/>
            <person name="Rogers A."/>
            <person name="Williams B."/>
            <person name="Antoshechkin I."/>
            <person name="Lee M.M."/>
            <person name="Goodwin Z."/>
            <person name="Lu X."/>
            <person name="Lewis E.E."/>
            <person name="Goodrich-Blair H."/>
            <person name="Stock S.P."/>
            <person name="Adams B.J."/>
            <person name="Sternberg P.W."/>
            <person name="Mortazavi A."/>
        </authorList>
    </citation>
    <scope>NUCLEOTIDE SEQUENCE [LARGE SCALE GENOMIC DNA]</scope>
    <source>
        <strain evidence="4 5">ALL</strain>
    </source>
</reference>
<dbReference type="Proteomes" id="UP000298663">
    <property type="component" value="Chromosome X"/>
</dbReference>
<sequence length="183" mass="20420">MWLHLRLLLLAALALAHTWAADKCDKRLYEAKGEKTPGNKGFVIEIEGHTDSTDLKPTGFVPGKTYKIALRGWQTQYTVQTFRGFGIVALQENGRPGGKFEVAKRRRRGPTRTAPNCRSAGISHSNLRPKTSAHVLWRAPDVVDGCIIFSASVIESRNVWYAEDGGLMKRFCVVGLPKDRSQR</sequence>
<organism evidence="4 5">
    <name type="scientific">Steinernema carpocapsae</name>
    <name type="common">Entomopathogenic nematode</name>
    <dbReference type="NCBI Taxonomy" id="34508"/>
    <lineage>
        <taxon>Eukaryota</taxon>
        <taxon>Metazoa</taxon>
        <taxon>Ecdysozoa</taxon>
        <taxon>Nematoda</taxon>
        <taxon>Chromadorea</taxon>
        <taxon>Rhabditida</taxon>
        <taxon>Tylenchina</taxon>
        <taxon>Panagrolaimomorpha</taxon>
        <taxon>Strongyloidoidea</taxon>
        <taxon>Steinernematidae</taxon>
        <taxon>Steinernema</taxon>
    </lineage>
</organism>
<dbReference type="InterPro" id="IPR051418">
    <property type="entry name" value="Spondin/Thrombospondin_T1"/>
</dbReference>
<dbReference type="InterPro" id="IPR002861">
    <property type="entry name" value="Reeler_dom"/>
</dbReference>
<dbReference type="Gene3D" id="2.60.40.4060">
    <property type="entry name" value="Reeler domain"/>
    <property type="match status" value="1"/>
</dbReference>
<dbReference type="AlphaFoldDB" id="A0A4U8UJB1"/>
<dbReference type="GO" id="GO:0007155">
    <property type="term" value="P:cell adhesion"/>
    <property type="evidence" value="ECO:0007669"/>
    <property type="project" value="TreeGrafter"/>
</dbReference>
<evidence type="ECO:0000256" key="1">
    <source>
        <dbReference type="SAM" id="MobiDB-lite"/>
    </source>
</evidence>
<evidence type="ECO:0000313" key="5">
    <source>
        <dbReference type="Proteomes" id="UP000298663"/>
    </source>
</evidence>
<dbReference type="PANTHER" id="PTHR11311:SF16">
    <property type="entry name" value="SPONDIN-1"/>
    <property type="match status" value="1"/>
</dbReference>
<dbReference type="OrthoDB" id="347314at2759"/>
<feature type="signal peptide" evidence="2">
    <location>
        <begin position="1"/>
        <end position="20"/>
    </location>
</feature>
<dbReference type="PANTHER" id="PTHR11311">
    <property type="entry name" value="SPONDIN"/>
    <property type="match status" value="1"/>
</dbReference>
<evidence type="ECO:0000259" key="3">
    <source>
        <dbReference type="PROSITE" id="PS51019"/>
    </source>
</evidence>
<accession>A0A4U8UJB1</accession>
<dbReference type="EMBL" id="AZBU02000001">
    <property type="protein sequence ID" value="TMS32247.1"/>
    <property type="molecule type" value="Genomic_DNA"/>
</dbReference>
<dbReference type="EMBL" id="CM016762">
    <property type="protein sequence ID" value="TMS32247.1"/>
    <property type="molecule type" value="Genomic_DNA"/>
</dbReference>
<evidence type="ECO:0000256" key="2">
    <source>
        <dbReference type="SAM" id="SignalP"/>
    </source>
</evidence>
<dbReference type="Pfam" id="PF02014">
    <property type="entry name" value="Reeler"/>
    <property type="match status" value="1"/>
</dbReference>
<feature type="region of interest" description="Disordered" evidence="1">
    <location>
        <begin position="104"/>
        <end position="124"/>
    </location>
</feature>
<comment type="caution">
    <text evidence="4">The sequence shown here is derived from an EMBL/GenBank/DDBJ whole genome shotgun (WGS) entry which is preliminary data.</text>
</comment>
<keyword evidence="2" id="KW-0732">Signal</keyword>
<protein>
    <recommendedName>
        <fullName evidence="3">Reelin domain-containing protein</fullName>
    </recommendedName>
</protein>
<keyword evidence="5" id="KW-1185">Reference proteome</keyword>
<dbReference type="PROSITE" id="PS51019">
    <property type="entry name" value="REELIN"/>
    <property type="match status" value="1"/>
</dbReference>
<dbReference type="InterPro" id="IPR042307">
    <property type="entry name" value="Reeler_sf"/>
</dbReference>
<name>A0A4U8UJB1_STECR</name>
<dbReference type="STRING" id="34508.A0A4U8UJB1"/>
<gene>
    <name evidence="4" type="ORF">L596_000114</name>
</gene>
<proteinExistence type="predicted"/>
<dbReference type="GO" id="GO:0031012">
    <property type="term" value="C:extracellular matrix"/>
    <property type="evidence" value="ECO:0007669"/>
    <property type="project" value="TreeGrafter"/>
</dbReference>
<reference evidence="4 5" key="2">
    <citation type="journal article" date="2019" name="G3 (Bethesda)">
        <title>Hybrid Assembly of the Genome of the Entomopathogenic Nematode Steinernema carpocapsae Identifies the X-Chromosome.</title>
        <authorList>
            <person name="Serra L."/>
            <person name="Macchietto M."/>
            <person name="Macias-Munoz A."/>
            <person name="McGill C.J."/>
            <person name="Rodriguez I.M."/>
            <person name="Rodriguez B."/>
            <person name="Murad R."/>
            <person name="Mortazavi A."/>
        </authorList>
    </citation>
    <scope>NUCLEOTIDE SEQUENCE [LARGE SCALE GENOMIC DNA]</scope>
    <source>
        <strain evidence="4 5">ALL</strain>
    </source>
</reference>